<feature type="domain" description="HTH deoR-type" evidence="4">
    <location>
        <begin position="3"/>
        <end position="58"/>
    </location>
</feature>
<evidence type="ECO:0000256" key="3">
    <source>
        <dbReference type="ARBA" id="ARBA00023163"/>
    </source>
</evidence>
<dbReference type="GO" id="GO:0003677">
    <property type="term" value="F:DNA binding"/>
    <property type="evidence" value="ECO:0007669"/>
    <property type="project" value="UniProtKB-KW"/>
</dbReference>
<dbReference type="SUPFAM" id="SSF100950">
    <property type="entry name" value="NagB/RpiA/CoA transferase-like"/>
    <property type="match status" value="1"/>
</dbReference>
<name>A0A2U3AK29_9BACL</name>
<evidence type="ECO:0000256" key="1">
    <source>
        <dbReference type="ARBA" id="ARBA00023015"/>
    </source>
</evidence>
<dbReference type="Gene3D" id="3.40.50.1360">
    <property type="match status" value="1"/>
</dbReference>
<reference evidence="5 6" key="1">
    <citation type="submission" date="2018-05" db="EMBL/GenBank/DDBJ databases">
        <title>Kurthia sibirica genome sequence.</title>
        <authorList>
            <person name="Maclea K.S."/>
            <person name="Goen A.E."/>
        </authorList>
    </citation>
    <scope>NUCLEOTIDE SEQUENCE [LARGE SCALE GENOMIC DNA]</scope>
    <source>
        <strain evidence="5 6">ATCC 49154</strain>
    </source>
</reference>
<dbReference type="SMART" id="SM00420">
    <property type="entry name" value="HTH_DEOR"/>
    <property type="match status" value="1"/>
</dbReference>
<evidence type="ECO:0000259" key="4">
    <source>
        <dbReference type="PROSITE" id="PS51000"/>
    </source>
</evidence>
<keyword evidence="1" id="KW-0805">Transcription regulation</keyword>
<dbReference type="PRINTS" id="PR00037">
    <property type="entry name" value="HTHLACR"/>
</dbReference>
<dbReference type="GO" id="GO:0003700">
    <property type="term" value="F:DNA-binding transcription factor activity"/>
    <property type="evidence" value="ECO:0007669"/>
    <property type="project" value="InterPro"/>
</dbReference>
<dbReference type="Pfam" id="PF08220">
    <property type="entry name" value="HTH_DeoR"/>
    <property type="match status" value="1"/>
</dbReference>
<accession>A0A2U3AK29</accession>
<dbReference type="Pfam" id="PF00455">
    <property type="entry name" value="DeoRC"/>
    <property type="match status" value="1"/>
</dbReference>
<dbReference type="InterPro" id="IPR037171">
    <property type="entry name" value="NagB/RpiA_transferase-like"/>
</dbReference>
<protein>
    <submittedName>
        <fullName evidence="5">DeoR/GlpR transcriptional regulator</fullName>
    </submittedName>
</protein>
<dbReference type="PROSITE" id="PS51000">
    <property type="entry name" value="HTH_DEOR_2"/>
    <property type="match status" value="1"/>
</dbReference>
<comment type="caution">
    <text evidence="5">The sequence shown here is derived from an EMBL/GenBank/DDBJ whole genome shotgun (WGS) entry which is preliminary data.</text>
</comment>
<gene>
    <name evidence="5" type="ORF">DEX24_11410</name>
</gene>
<dbReference type="RefSeq" id="WP_109306557.1">
    <property type="nucleotide sequence ID" value="NZ_BJUF01000054.1"/>
</dbReference>
<keyword evidence="6" id="KW-1185">Reference proteome</keyword>
<dbReference type="Gene3D" id="1.10.10.10">
    <property type="entry name" value="Winged helix-like DNA-binding domain superfamily/Winged helix DNA-binding domain"/>
    <property type="match status" value="1"/>
</dbReference>
<dbReference type="SMART" id="SM01134">
    <property type="entry name" value="DeoRC"/>
    <property type="match status" value="1"/>
</dbReference>
<dbReference type="AlphaFoldDB" id="A0A2U3AK29"/>
<dbReference type="SUPFAM" id="SSF46785">
    <property type="entry name" value="Winged helix' DNA-binding domain"/>
    <property type="match status" value="1"/>
</dbReference>
<dbReference type="OrthoDB" id="9797223at2"/>
<keyword evidence="2" id="KW-0238">DNA-binding</keyword>
<evidence type="ECO:0000313" key="6">
    <source>
        <dbReference type="Proteomes" id="UP000245938"/>
    </source>
</evidence>
<evidence type="ECO:0000313" key="5">
    <source>
        <dbReference type="EMBL" id="PWI24861.1"/>
    </source>
</evidence>
<organism evidence="5 6">
    <name type="scientific">Kurthia sibirica</name>
    <dbReference type="NCBI Taxonomy" id="202750"/>
    <lineage>
        <taxon>Bacteria</taxon>
        <taxon>Bacillati</taxon>
        <taxon>Bacillota</taxon>
        <taxon>Bacilli</taxon>
        <taxon>Bacillales</taxon>
        <taxon>Caryophanaceae</taxon>
        <taxon>Kurthia</taxon>
    </lineage>
</organism>
<dbReference type="InterPro" id="IPR050313">
    <property type="entry name" value="Carb_Metab_HTH_regulators"/>
</dbReference>
<evidence type="ECO:0000256" key="2">
    <source>
        <dbReference type="ARBA" id="ARBA00023125"/>
    </source>
</evidence>
<dbReference type="InterPro" id="IPR036388">
    <property type="entry name" value="WH-like_DNA-bd_sf"/>
</dbReference>
<dbReference type="EMBL" id="QFVR01000015">
    <property type="protein sequence ID" value="PWI24861.1"/>
    <property type="molecule type" value="Genomic_DNA"/>
</dbReference>
<dbReference type="InterPro" id="IPR014036">
    <property type="entry name" value="DeoR-like_C"/>
</dbReference>
<dbReference type="InterPro" id="IPR036390">
    <property type="entry name" value="WH_DNA-bd_sf"/>
</dbReference>
<dbReference type="PANTHER" id="PTHR30363:SF44">
    <property type="entry name" value="AGA OPERON TRANSCRIPTIONAL REPRESSOR-RELATED"/>
    <property type="match status" value="1"/>
</dbReference>
<dbReference type="Proteomes" id="UP000245938">
    <property type="component" value="Unassembled WGS sequence"/>
</dbReference>
<proteinExistence type="predicted"/>
<keyword evidence="3" id="KW-0804">Transcription</keyword>
<dbReference type="PANTHER" id="PTHR30363">
    <property type="entry name" value="HTH-TYPE TRANSCRIPTIONAL REGULATOR SRLR-RELATED"/>
    <property type="match status" value="1"/>
</dbReference>
<dbReference type="PROSITE" id="PS00894">
    <property type="entry name" value="HTH_DEOR_1"/>
    <property type="match status" value="1"/>
</dbReference>
<dbReference type="InterPro" id="IPR018356">
    <property type="entry name" value="Tscrpt_reg_HTH_DeoR_CS"/>
</dbReference>
<sequence>MLATERHKNIIKNLQEHRMVKVTELSKTLNVTEETIRRDLEKLELKHKLKRTHGGAIPIVDRDDDEIPFSDRKIMNKKEKLEVAKKAVSLINEKDIIFLDASTTALYLARFLPNMDLTVLTNSMPVAIELAKNHKVKVMLTGGTVSENSLSLVGPTAIRSIEHFHVDKTFFSCKGFDKEWGVSDSNEQQANVKRRIIKNSDEVILLIDHSKLGQKSFANIDDKNVLDYIVVDKGANIALVENMLSKHTKVII</sequence>
<dbReference type="InterPro" id="IPR001034">
    <property type="entry name" value="DeoR_HTH"/>
</dbReference>